<protein>
    <submittedName>
        <fullName evidence="1">Uncharacterized protein</fullName>
    </submittedName>
</protein>
<evidence type="ECO:0000313" key="2">
    <source>
        <dbReference type="Proteomes" id="UP000004259"/>
    </source>
</evidence>
<proteinExistence type="predicted"/>
<keyword evidence="2" id="KW-1185">Reference proteome</keyword>
<reference evidence="1 2" key="1">
    <citation type="submission" date="2011-02" db="EMBL/GenBank/DDBJ databases">
        <authorList>
            <person name="Nelson K.E."/>
            <person name="Sutton G."/>
            <person name="Torralba M."/>
            <person name="Durkin S."/>
            <person name="Harkins D."/>
            <person name="Montgomery R."/>
            <person name="Ziemer C."/>
            <person name="Klaassens E."/>
            <person name="Ocuiv P."/>
            <person name="Morrison M."/>
        </authorList>
    </citation>
    <scope>NUCLEOTIDE SEQUENCE [LARGE SCALE GENOMIC DNA]</scope>
    <source>
        <strain evidence="1 2">8</strain>
    </source>
</reference>
<accession>E9S9F3</accession>
<dbReference type="AlphaFoldDB" id="E9S9F3"/>
<dbReference type="EMBL" id="ADKM02000040">
    <property type="protein sequence ID" value="EGC04111.1"/>
    <property type="molecule type" value="Genomic_DNA"/>
</dbReference>
<dbReference type="STRING" id="246199.CUS_6266"/>
<comment type="caution">
    <text evidence="1">The sequence shown here is derived from an EMBL/GenBank/DDBJ whole genome shotgun (WGS) entry which is preliminary data.</text>
</comment>
<evidence type="ECO:0000313" key="1">
    <source>
        <dbReference type="EMBL" id="EGC04111.1"/>
    </source>
</evidence>
<sequence>MVSDAKNFLIWTDGRCSEIYVVYCNASADTSENTCKDPRRADKACGGLL</sequence>
<dbReference type="Proteomes" id="UP000004259">
    <property type="component" value="Unassembled WGS sequence"/>
</dbReference>
<name>E9S9F3_RUMAL</name>
<organism evidence="1 2">
    <name type="scientific">Ruminococcus albus 8</name>
    <dbReference type="NCBI Taxonomy" id="246199"/>
    <lineage>
        <taxon>Bacteria</taxon>
        <taxon>Bacillati</taxon>
        <taxon>Bacillota</taxon>
        <taxon>Clostridia</taxon>
        <taxon>Eubacteriales</taxon>
        <taxon>Oscillospiraceae</taxon>
        <taxon>Ruminococcus</taxon>
    </lineage>
</organism>
<gene>
    <name evidence="1" type="ORF">CUS_6266</name>
</gene>